<dbReference type="AlphaFoldDB" id="A0A5R9IM66"/>
<evidence type="ECO:0000313" key="3">
    <source>
        <dbReference type="Proteomes" id="UP000307790"/>
    </source>
</evidence>
<dbReference type="OrthoDB" id="186584at2"/>
<feature type="chain" id="PRO_5024398387" description="DUF3015 domain-containing protein" evidence="1">
    <location>
        <begin position="21"/>
        <end position="154"/>
    </location>
</feature>
<evidence type="ECO:0000313" key="2">
    <source>
        <dbReference type="EMBL" id="TLU61099.1"/>
    </source>
</evidence>
<gene>
    <name evidence="2" type="ORF">FE810_15620</name>
</gene>
<reference evidence="2 3" key="1">
    <citation type="submission" date="2019-05" db="EMBL/GenBank/DDBJ databases">
        <title>Genome sequences of Thalassotalea litorea 1K03283.</title>
        <authorList>
            <person name="Zhang D."/>
        </authorList>
    </citation>
    <scope>NUCLEOTIDE SEQUENCE [LARGE SCALE GENOMIC DNA]</scope>
    <source>
        <strain evidence="2 3">MCCC 1K03283</strain>
    </source>
</reference>
<keyword evidence="1" id="KW-0732">Signal</keyword>
<accession>A0A5R9IM66</accession>
<comment type="caution">
    <text evidence="2">The sequence shown here is derived from an EMBL/GenBank/DDBJ whole genome shotgun (WGS) entry which is preliminary data.</text>
</comment>
<dbReference type="Proteomes" id="UP000307790">
    <property type="component" value="Unassembled WGS sequence"/>
</dbReference>
<organism evidence="2 3">
    <name type="scientific">Thalassotalea litorea</name>
    <dbReference type="NCBI Taxonomy" id="2020715"/>
    <lineage>
        <taxon>Bacteria</taxon>
        <taxon>Pseudomonadati</taxon>
        <taxon>Pseudomonadota</taxon>
        <taxon>Gammaproteobacteria</taxon>
        <taxon>Alteromonadales</taxon>
        <taxon>Colwelliaceae</taxon>
        <taxon>Thalassotalea</taxon>
    </lineage>
</organism>
<evidence type="ECO:0000256" key="1">
    <source>
        <dbReference type="SAM" id="SignalP"/>
    </source>
</evidence>
<feature type="signal peptide" evidence="1">
    <location>
        <begin position="1"/>
        <end position="20"/>
    </location>
</feature>
<sequence>MKYLSIVTLAVILFSFPSRAESCLSSSDCFRAEVLKISFLRLSISGYADPHYGGDGLIMILANLNTDYAISKLVELTNYYAGDLPDDTLSYSVTAITNRKKLVGSLEAELLKPPYCEPEFQKLCRGADDKIVLIKYLLKGLAKNTHNKSLKQDK</sequence>
<keyword evidence="3" id="KW-1185">Reference proteome</keyword>
<proteinExistence type="predicted"/>
<dbReference type="EMBL" id="VCBC01000019">
    <property type="protein sequence ID" value="TLU61099.1"/>
    <property type="molecule type" value="Genomic_DNA"/>
</dbReference>
<protein>
    <recommendedName>
        <fullName evidence="4">DUF3015 domain-containing protein</fullName>
    </recommendedName>
</protein>
<evidence type="ECO:0008006" key="4">
    <source>
        <dbReference type="Google" id="ProtNLM"/>
    </source>
</evidence>
<dbReference type="RefSeq" id="WP_138321358.1">
    <property type="nucleotide sequence ID" value="NZ_VCBC01000019.1"/>
</dbReference>
<name>A0A5R9IM66_9GAMM</name>